<dbReference type="Proteomes" id="UP000236884">
    <property type="component" value="Chromosome"/>
</dbReference>
<gene>
    <name evidence="2" type="ORF">GJW-30_1_00071</name>
</gene>
<dbReference type="Pfam" id="PF08241">
    <property type="entry name" value="Methyltransf_11"/>
    <property type="match status" value="1"/>
</dbReference>
<evidence type="ECO:0000259" key="1">
    <source>
        <dbReference type="Pfam" id="PF08241"/>
    </source>
</evidence>
<dbReference type="SUPFAM" id="SSF53335">
    <property type="entry name" value="S-adenosyl-L-methionine-dependent methyltransferases"/>
    <property type="match status" value="1"/>
</dbReference>
<dbReference type="InterPro" id="IPR029063">
    <property type="entry name" value="SAM-dependent_MTases_sf"/>
</dbReference>
<feature type="domain" description="Methyltransferase type 11" evidence="1">
    <location>
        <begin position="97"/>
        <end position="146"/>
    </location>
</feature>
<dbReference type="InterPro" id="IPR013216">
    <property type="entry name" value="Methyltransf_11"/>
</dbReference>
<dbReference type="Gene3D" id="3.40.50.150">
    <property type="entry name" value="Vaccinia Virus protein VP39"/>
    <property type="match status" value="1"/>
</dbReference>
<reference evidence="2 3" key="1">
    <citation type="submission" date="2015-08" db="EMBL/GenBank/DDBJ databases">
        <title>Investigation of the bacterial diversity of lava forest soil.</title>
        <authorList>
            <person name="Lee J.S."/>
        </authorList>
    </citation>
    <scope>NUCLEOTIDE SEQUENCE [LARGE SCALE GENOMIC DNA]</scope>
    <source>
        <strain evidence="2 3">GJW-30</strain>
    </source>
</reference>
<sequence length="238" mass="27293">MRSLRPMSKLANAQYNVAAPDSLPVRLATYQRRRMFDIFLREFDLPSPDVKILDVGVTSDRTYSSSNYLEAWYPHKHCITAAGIDDASFLETQYPGMTFTYANAKNLPFPDRHFDVVHSSAVLEHVGSFSEQSKMIAEVARVSKRGFFLTTPNRWFPIEFHTVLPLVHWLPKPTFRRIMDATGRGFFAKEENLNLMSSSEIKRAIRISSVSKEFAWDVKTATLGFWPSNLLLIARRIL</sequence>
<dbReference type="AlphaFoldDB" id="A0A0S3PNS4"/>
<dbReference type="GO" id="GO:0008757">
    <property type="term" value="F:S-adenosylmethionine-dependent methyltransferase activity"/>
    <property type="evidence" value="ECO:0007669"/>
    <property type="project" value="InterPro"/>
</dbReference>
<keyword evidence="3" id="KW-1185">Reference proteome</keyword>
<protein>
    <recommendedName>
        <fullName evidence="1">Methyltransferase type 11 domain-containing protein</fullName>
    </recommendedName>
</protein>
<dbReference type="EMBL" id="AP014946">
    <property type="protein sequence ID" value="BAT57565.1"/>
    <property type="molecule type" value="Genomic_DNA"/>
</dbReference>
<organism evidence="2 3">
    <name type="scientific">Variibacter gotjawalensis</name>
    <dbReference type="NCBI Taxonomy" id="1333996"/>
    <lineage>
        <taxon>Bacteria</taxon>
        <taxon>Pseudomonadati</taxon>
        <taxon>Pseudomonadota</taxon>
        <taxon>Alphaproteobacteria</taxon>
        <taxon>Hyphomicrobiales</taxon>
        <taxon>Nitrobacteraceae</taxon>
        <taxon>Variibacter</taxon>
    </lineage>
</organism>
<evidence type="ECO:0000313" key="2">
    <source>
        <dbReference type="EMBL" id="BAT57565.1"/>
    </source>
</evidence>
<accession>A0A0S3PNS4</accession>
<proteinExistence type="predicted"/>
<dbReference type="KEGG" id="vgo:GJW-30_1_00071"/>
<name>A0A0S3PNS4_9BRAD</name>
<dbReference type="OrthoDB" id="7260171at2"/>
<evidence type="ECO:0000313" key="3">
    <source>
        <dbReference type="Proteomes" id="UP000236884"/>
    </source>
</evidence>